<keyword evidence="2" id="KW-1185">Reference proteome</keyword>
<proteinExistence type="predicted"/>
<protein>
    <submittedName>
        <fullName evidence="1">Uncharacterized protein</fullName>
    </submittedName>
</protein>
<dbReference type="Proteomes" id="UP000199220">
    <property type="component" value="Unassembled WGS sequence"/>
</dbReference>
<dbReference type="AlphaFoldDB" id="A0A1H5G3B2"/>
<name>A0A1H5G3B2_9MICO</name>
<dbReference type="EMBL" id="FNTX01000001">
    <property type="protein sequence ID" value="SEE09518.1"/>
    <property type="molecule type" value="Genomic_DNA"/>
</dbReference>
<evidence type="ECO:0000313" key="2">
    <source>
        <dbReference type="Proteomes" id="UP000199220"/>
    </source>
</evidence>
<accession>A0A1H5G3B2</accession>
<gene>
    <name evidence="1" type="ORF">SAMN04488554_1511</name>
</gene>
<evidence type="ECO:0000313" key="1">
    <source>
        <dbReference type="EMBL" id="SEE09518.1"/>
    </source>
</evidence>
<organism evidence="1 2">
    <name type="scientific">Ruania alba</name>
    <dbReference type="NCBI Taxonomy" id="648782"/>
    <lineage>
        <taxon>Bacteria</taxon>
        <taxon>Bacillati</taxon>
        <taxon>Actinomycetota</taxon>
        <taxon>Actinomycetes</taxon>
        <taxon>Micrococcales</taxon>
        <taxon>Ruaniaceae</taxon>
        <taxon>Ruania</taxon>
    </lineage>
</organism>
<reference evidence="2" key="1">
    <citation type="submission" date="2016-10" db="EMBL/GenBank/DDBJ databases">
        <authorList>
            <person name="Varghese N."/>
            <person name="Submissions S."/>
        </authorList>
    </citation>
    <scope>NUCLEOTIDE SEQUENCE [LARGE SCALE GENOMIC DNA]</scope>
    <source>
        <strain evidence="2">DSM 21368</strain>
    </source>
</reference>
<sequence>MYVLDHVLPRLGMWTGRETYERAVCFVEGFDLARGSRVNSLLNEWARSRYGETSIGWPWVLLRLSLGTPRDTLDGRDLGDLTPEEDAAAVAMLRQALNEVVAAR</sequence>